<dbReference type="RefSeq" id="YP_009949632.1">
    <property type="nucleotide sequence ID" value="NC_051582.1"/>
</dbReference>
<evidence type="ECO:0000313" key="1">
    <source>
        <dbReference type="EMBL" id="QFP94688.1"/>
    </source>
</evidence>
<name>A0A5P8D6S2_9CAUD</name>
<accession>A0A5P8D6S2</accession>
<dbReference type="KEGG" id="vg:60321038"/>
<sequence length="110" mass="11964">MTAKEATMTLDASDLRRLGITRARVDRATACHYRDSGRIVIVADRGDFAAAQEALEKLRAVVDSGEYLGCMDCGHAAWYPEIAPACTCGESDTAWMDCPAHPQACRGRED</sequence>
<dbReference type="Proteomes" id="UP000325405">
    <property type="component" value="Segment"/>
</dbReference>
<protein>
    <submittedName>
        <fullName evidence="1">Uncharacterized protein</fullName>
    </submittedName>
</protein>
<proteinExistence type="predicted"/>
<organism evidence="1 2">
    <name type="scientific">Mycobacterium phage LilMcDreamy</name>
    <dbReference type="NCBI Taxonomy" id="2652422"/>
    <lineage>
        <taxon>Viruses</taxon>
        <taxon>Duplodnaviria</taxon>
        <taxon>Heunggongvirae</taxon>
        <taxon>Uroviricota</taxon>
        <taxon>Caudoviricetes</taxon>
        <taxon>Bclasvirinae</taxon>
        <taxon>Lilmcdreamyvirus</taxon>
        <taxon>Lilmcdreamyvirus lilmcdreamy</taxon>
    </lineage>
</organism>
<dbReference type="EMBL" id="MN284893">
    <property type="protein sequence ID" value="QFP94688.1"/>
    <property type="molecule type" value="Genomic_DNA"/>
</dbReference>
<gene>
    <name evidence="1" type="primary">68</name>
    <name evidence="1" type="ORF">SEA_LILMCDREAMY_68</name>
</gene>
<keyword evidence="2" id="KW-1185">Reference proteome</keyword>
<evidence type="ECO:0000313" key="2">
    <source>
        <dbReference type="Proteomes" id="UP000325405"/>
    </source>
</evidence>
<dbReference type="GeneID" id="60321038"/>
<reference evidence="1 2" key="1">
    <citation type="submission" date="2019-08" db="EMBL/GenBank/DDBJ databases">
        <authorList>
            <person name="Lippold A."/>
            <person name="Marlatt M."/>
            <person name="Cooper K."/>
            <person name="Frohnapfel E."/>
            <person name="Glenski M."/>
            <person name="Johnson H."/>
            <person name="Johnson K."/>
            <person name="Tjaden E."/>
            <person name="Troeh S."/>
            <person name="Hayes S."/>
            <person name="Ettinger A.-S.H."/>
            <person name="Ettinger W.F."/>
            <person name="Haydock J."/>
            <person name="Anders K.R."/>
            <person name="Garlena R.A."/>
            <person name="Russell D.A."/>
            <person name="Pope W.H."/>
            <person name="Jacobs-Sera D."/>
            <person name="Hatfull G.F."/>
        </authorList>
    </citation>
    <scope>NUCLEOTIDE SEQUENCE [LARGE SCALE GENOMIC DNA]</scope>
</reference>